<dbReference type="AlphaFoldDB" id="D4MNU3"/>
<dbReference type="GO" id="GO:0006799">
    <property type="term" value="P:polyphosphate biosynthetic process"/>
    <property type="evidence" value="ECO:0007669"/>
    <property type="project" value="UniProtKB-ARBA"/>
</dbReference>
<evidence type="ECO:0000313" key="3">
    <source>
        <dbReference type="EMBL" id="CBL35426.1"/>
    </source>
</evidence>
<dbReference type="Pfam" id="PF09359">
    <property type="entry name" value="VTC"/>
    <property type="match status" value="1"/>
</dbReference>
<dbReference type="Gene3D" id="3.20.100.30">
    <property type="entry name" value="VTC, catalytic tunnel domain"/>
    <property type="match status" value="1"/>
</dbReference>
<dbReference type="KEGG" id="esr:ES1_26360"/>
<reference evidence="3 4" key="2">
    <citation type="submission" date="2010-03" db="EMBL/GenBank/DDBJ databases">
        <authorList>
            <person name="Pajon A."/>
        </authorList>
    </citation>
    <scope>NUCLEOTIDE SEQUENCE [LARGE SCALE GENOMIC DNA]</scope>
    <source>
        <strain evidence="3 4">V10Sc8a</strain>
    </source>
</reference>
<keyword evidence="1" id="KW-1133">Transmembrane helix</keyword>
<evidence type="ECO:0000256" key="1">
    <source>
        <dbReference type="SAM" id="Phobius"/>
    </source>
</evidence>
<proteinExistence type="predicted"/>
<dbReference type="BioCyc" id="ESIR717961:G136L-2222-MONOMER"/>
<gene>
    <name evidence="3" type="ORF">ES1_26360</name>
</gene>
<name>D4MNU3_9FIRM</name>
<sequence>MLKFTGGYAILILRLFKMNAIIRFLIAGRDVMIYRERALRHEYKFPATAAQCEILRERFSAVMTPDAHGENGCYRITSVYLDDVYRTAYNDKLIGADTRKKYRIRTYDLSEKLLHFECKYKDRDMTSKRGIWISPEQYYSILRGDYSFVWSGEYEGTILEDASYSNSLALLRPSVIVDYKRQAFINPEGNVRFTIDSGFKAGAFSDDMLSQSVRYLPVENFTAVIEIKYDDYLPSYLMDLLGGIELRQDSVSKFILCHDKLTSLNMRT</sequence>
<feature type="domain" description="VTC" evidence="2">
    <location>
        <begin position="40"/>
        <end position="257"/>
    </location>
</feature>
<organism evidence="3 4">
    <name type="scientific">[Eubacterium] siraeum V10Sc8a</name>
    <dbReference type="NCBI Taxonomy" id="717961"/>
    <lineage>
        <taxon>Bacteria</taxon>
        <taxon>Bacillati</taxon>
        <taxon>Bacillota</taxon>
        <taxon>Clostridia</taxon>
        <taxon>Eubacteriales</taxon>
        <taxon>Oscillospiraceae</taxon>
        <taxon>Oscillospiraceae incertae sedis</taxon>
    </lineage>
</organism>
<evidence type="ECO:0000313" key="4">
    <source>
        <dbReference type="Proteomes" id="UP000007050"/>
    </source>
</evidence>
<keyword evidence="1" id="KW-0472">Membrane</keyword>
<keyword evidence="1" id="KW-0812">Transmembrane</keyword>
<dbReference type="EMBL" id="FP929059">
    <property type="protein sequence ID" value="CBL35426.1"/>
    <property type="molecule type" value="Genomic_DNA"/>
</dbReference>
<dbReference type="InterPro" id="IPR018966">
    <property type="entry name" value="VTC_domain"/>
</dbReference>
<dbReference type="PATRIC" id="fig|717961.3.peg.237"/>
<dbReference type="Proteomes" id="UP000007050">
    <property type="component" value="Chromosome"/>
</dbReference>
<protein>
    <submittedName>
        <fullName evidence="3">VTC domain</fullName>
    </submittedName>
</protein>
<dbReference type="HOGENOM" id="CLU_098613_0_0_9"/>
<accession>D4MNU3</accession>
<dbReference type="CDD" id="cd07750">
    <property type="entry name" value="PolyPPase_VTC_like"/>
    <property type="match status" value="1"/>
</dbReference>
<dbReference type="InterPro" id="IPR042267">
    <property type="entry name" value="VTC_sf"/>
</dbReference>
<evidence type="ECO:0000259" key="2">
    <source>
        <dbReference type="Pfam" id="PF09359"/>
    </source>
</evidence>
<reference evidence="3 4" key="1">
    <citation type="submission" date="2010-03" db="EMBL/GenBank/DDBJ databases">
        <title>The genome sequence of Eubacterium siraeum V10Sc8a.</title>
        <authorList>
            <consortium name="metaHIT consortium -- http://www.metahit.eu/"/>
            <person name="Pajon A."/>
            <person name="Turner K."/>
            <person name="Parkhill J."/>
            <person name="Duncan S."/>
            <person name="Flint H."/>
        </authorList>
    </citation>
    <scope>NUCLEOTIDE SEQUENCE [LARGE SCALE GENOMIC DNA]</scope>
    <source>
        <strain evidence="3 4">V10Sc8a</strain>
    </source>
</reference>
<feature type="transmembrane region" description="Helical" evidence="1">
    <location>
        <begin position="6"/>
        <end position="26"/>
    </location>
</feature>